<reference evidence="1 2" key="1">
    <citation type="journal article" date="2018" name="Sci. Rep.">
        <title>Genome Features and Biochemical Characteristics of a Robust, Fast Growing and Naturally Transformable Cyanobacterium Synechococcus elongatus PCC 11801 Isolated from India.</title>
        <authorList>
            <person name="Jaiswal D."/>
            <person name="Sengupta A."/>
            <person name="Sohoni S."/>
            <person name="Sengupta S."/>
            <person name="Phadnavis A.G."/>
            <person name="Pakrasi H.B."/>
            <person name="Wangikar P.P."/>
        </authorList>
    </citation>
    <scope>NUCLEOTIDE SEQUENCE [LARGE SCALE GENOMIC DNA]</scope>
    <source>
        <strain evidence="1 2">PCC 11801</strain>
    </source>
</reference>
<dbReference type="Pfam" id="PF08846">
    <property type="entry name" value="DUF1816"/>
    <property type="match status" value="1"/>
</dbReference>
<evidence type="ECO:0000313" key="2">
    <source>
        <dbReference type="Proteomes" id="UP000267249"/>
    </source>
</evidence>
<gene>
    <name evidence="1" type="ORF">DOP62_05745</name>
</gene>
<organism evidence="1 2">
    <name type="scientific">Synechococcus elongatus PCC 11801</name>
    <dbReference type="NCBI Taxonomy" id="2219813"/>
    <lineage>
        <taxon>Bacteria</taxon>
        <taxon>Bacillati</taxon>
        <taxon>Cyanobacteriota</taxon>
        <taxon>Cyanophyceae</taxon>
        <taxon>Synechococcales</taxon>
        <taxon>Synechococcaceae</taxon>
        <taxon>Synechococcus</taxon>
    </lineage>
</organism>
<evidence type="ECO:0000313" key="1">
    <source>
        <dbReference type="EMBL" id="AZB72291.1"/>
    </source>
</evidence>
<protein>
    <submittedName>
        <fullName evidence="1">DUF1816 domain-containing protein</fullName>
    </submittedName>
</protein>
<dbReference type="InterPro" id="IPR014945">
    <property type="entry name" value="DUF1816"/>
</dbReference>
<dbReference type="AlphaFoldDB" id="A0AAN1QN19"/>
<proteinExistence type="predicted"/>
<dbReference type="EMBL" id="CP030139">
    <property type="protein sequence ID" value="AZB72291.1"/>
    <property type="molecule type" value="Genomic_DNA"/>
</dbReference>
<accession>A0AAN1QN19</accession>
<name>A0AAN1QN19_SYNEL</name>
<dbReference type="Proteomes" id="UP000267249">
    <property type="component" value="Chromosome"/>
</dbReference>
<dbReference type="RefSeq" id="WP_208676389.1">
    <property type="nucleotide sequence ID" value="NZ_CP030139.2"/>
</dbReference>
<sequence length="95" mass="10444">MINLAHAIAANLGLAIWVEIQTDSPVCTYYFGPFLSRASAEAAVEGYKEDLLQEGAQNIRVKIQRSKEPEVLTVTEDWGSYPRSSSPTPIFSGQL</sequence>